<dbReference type="Pfam" id="PF01822">
    <property type="entry name" value="WSC"/>
    <property type="match status" value="1"/>
</dbReference>
<dbReference type="SMART" id="SM00321">
    <property type="entry name" value="WSC"/>
    <property type="match status" value="1"/>
</dbReference>
<evidence type="ECO:0000259" key="2">
    <source>
        <dbReference type="PROSITE" id="PS51762"/>
    </source>
</evidence>
<organism evidence="3">
    <name type="scientific">Anasa tristis</name>
    <name type="common">Squash bug</name>
    <dbReference type="NCBI Taxonomy" id="236421"/>
    <lineage>
        <taxon>Eukaryota</taxon>
        <taxon>Metazoa</taxon>
        <taxon>Ecdysozoa</taxon>
        <taxon>Arthropoda</taxon>
        <taxon>Hexapoda</taxon>
        <taxon>Insecta</taxon>
        <taxon>Pterygota</taxon>
        <taxon>Neoptera</taxon>
        <taxon>Paraneoptera</taxon>
        <taxon>Hemiptera</taxon>
        <taxon>Heteroptera</taxon>
        <taxon>Panheteroptera</taxon>
        <taxon>Pentatomomorpha</taxon>
        <taxon>Coreoidea</taxon>
        <taxon>Coreidae</taxon>
        <taxon>Coreinae</taxon>
        <taxon>Anasa</taxon>
    </lineage>
</organism>
<reference evidence="3" key="1">
    <citation type="journal article" date="2013" name="Insects">
        <title>Functional Immunomics of the Squash Bug, Anasa tristis (De Geer) (Heteroptera: Coreidae).</title>
        <authorList>
            <person name="Shelby K.S."/>
        </authorList>
    </citation>
    <scope>NUCLEOTIDE SEQUENCE</scope>
</reference>
<sequence>MTLTETNSPRRCLNMCLQLGFKFAGVEYGIECFCGNRQPEKSKEASENECLSACPGGKLRRCGGNWRLLIYSTASVAPVPEIISVPAVGNQVTAVLTRPGSGSGSQPTTLILQPAGGQHQIIQPATTRRTPTGAPSLQSCVKSQTSLTGKTVCQGEVLFQDNFNGNSLDARTWKHEVFMPNIPDYEFVVFDNNPQTSFVRDGHLTIKPTVYDDNFVRRGRLNLEGCTRRPHSDECFREAKTFSILPPVQSARLTTKDSFAFKYGKVEVRAKLPVGDWITPEIWLEPKNRLYGHSYTSGRIRIAASLGNRDLTFRGEQMGATRLESGILLGKEMSFPNWRIRGRKIIRPADVGWYEDFHNYTLIWAPDNISFMVDGKDKEDLISPDGRKLYEIVGFDHSTTWDKGGPLAPFDDEFYISIGVSVGGMREYPDNCISSGRIKPWTNMAVKGLLNFWQDRNNWQPTWDETKSTLQIDHIIVQAL</sequence>
<dbReference type="InterPro" id="IPR000757">
    <property type="entry name" value="Beta-glucanase-like"/>
</dbReference>
<proteinExistence type="evidence at transcript level"/>
<dbReference type="CDD" id="cd02179">
    <property type="entry name" value="GH16_beta_GRP"/>
    <property type="match status" value="1"/>
</dbReference>
<accession>I6QPL3</accession>
<dbReference type="InterPro" id="IPR002889">
    <property type="entry name" value="WSC_carb-bd"/>
</dbReference>
<dbReference type="InterPro" id="IPR050546">
    <property type="entry name" value="Glycosyl_Hydrlase_16"/>
</dbReference>
<evidence type="ECO:0000313" key="3">
    <source>
        <dbReference type="EMBL" id="AFM38191.1"/>
    </source>
</evidence>
<dbReference type="PROSITE" id="PS51212">
    <property type="entry name" value="WSC"/>
    <property type="match status" value="1"/>
</dbReference>
<dbReference type="GO" id="GO:0004553">
    <property type="term" value="F:hydrolase activity, hydrolyzing O-glycosyl compounds"/>
    <property type="evidence" value="ECO:0007669"/>
    <property type="project" value="InterPro"/>
</dbReference>
<dbReference type="EMBL" id="JQ398676">
    <property type="protein sequence ID" value="AFM38191.1"/>
    <property type="molecule type" value="mRNA"/>
</dbReference>
<dbReference type="PROSITE" id="PS51762">
    <property type="entry name" value="GH16_2"/>
    <property type="match status" value="1"/>
</dbReference>
<dbReference type="SUPFAM" id="SSF49899">
    <property type="entry name" value="Concanavalin A-like lectins/glucanases"/>
    <property type="match status" value="1"/>
</dbReference>
<dbReference type="PANTHER" id="PTHR10963:SF60">
    <property type="entry name" value="GRAM-NEGATIVE BACTERIA-BINDING PROTEIN 1-RELATED"/>
    <property type="match status" value="1"/>
</dbReference>
<dbReference type="Pfam" id="PF00722">
    <property type="entry name" value="Glyco_hydro_16"/>
    <property type="match status" value="1"/>
</dbReference>
<dbReference type="Gene3D" id="2.60.120.200">
    <property type="match status" value="1"/>
</dbReference>
<evidence type="ECO:0000259" key="1">
    <source>
        <dbReference type="PROSITE" id="PS51212"/>
    </source>
</evidence>
<dbReference type="InterPro" id="IPR013320">
    <property type="entry name" value="ConA-like_dom_sf"/>
</dbReference>
<dbReference type="GO" id="GO:0005975">
    <property type="term" value="P:carbohydrate metabolic process"/>
    <property type="evidence" value="ECO:0007669"/>
    <property type="project" value="InterPro"/>
</dbReference>
<protein>
    <submittedName>
        <fullName evidence="3">Beta-1,3-glucan recognition protein 4a</fullName>
    </submittedName>
</protein>
<feature type="domain" description="GH16" evidence="2">
    <location>
        <begin position="145"/>
        <end position="480"/>
    </location>
</feature>
<dbReference type="AlphaFoldDB" id="I6QPL3"/>
<feature type="domain" description="WSC" evidence="1">
    <location>
        <begin position="1"/>
        <end position="74"/>
    </location>
</feature>
<dbReference type="PANTHER" id="PTHR10963">
    <property type="entry name" value="GLYCOSYL HYDROLASE-RELATED"/>
    <property type="match status" value="1"/>
</dbReference>
<dbReference type="InterPro" id="IPR035806">
    <property type="entry name" value="GH16_GRP_C"/>
</dbReference>
<name>I6QPL3_ANATI</name>